<gene>
    <name evidence="1" type="ORF">OS493_025814</name>
</gene>
<accession>A0A9W9ZD28</accession>
<sequence length="309" mass="36710">MEDSLFRSDGGVEINNNFFYRELRNDPWKRYWLVSVLKCLHKKEDLEPPCQPIYSIEALSYLDALDLKIHRGLNRLRFWDVHDEFNRCLTEQGMLHPHWSELDIDFVKKTTANSSFTTDLYKEILSFRRQGMAFTYELIGLNHEHLDDVFNWMRMSGEGRFYSGLDEPCNPWWINYLRRFKKRKETVKKTAAILPSSPPTRIQHDCTQQYQQQQQRAVESILPSTQVDYFPNPYQHMNAWTPSEQDEAIVKYQNGWDRRQEEEEEESVANMLEDLIRDDTLEPQQEPQQVITVQEKNMTSPFAPFTGAN</sequence>
<dbReference type="EMBL" id="MU826371">
    <property type="protein sequence ID" value="KAJ7377919.1"/>
    <property type="molecule type" value="Genomic_DNA"/>
</dbReference>
<comment type="caution">
    <text evidence="1">The sequence shown here is derived from an EMBL/GenBank/DDBJ whole genome shotgun (WGS) entry which is preliminary data.</text>
</comment>
<dbReference type="Proteomes" id="UP001163046">
    <property type="component" value="Unassembled WGS sequence"/>
</dbReference>
<organism evidence="1 2">
    <name type="scientific">Desmophyllum pertusum</name>
    <dbReference type="NCBI Taxonomy" id="174260"/>
    <lineage>
        <taxon>Eukaryota</taxon>
        <taxon>Metazoa</taxon>
        <taxon>Cnidaria</taxon>
        <taxon>Anthozoa</taxon>
        <taxon>Hexacorallia</taxon>
        <taxon>Scleractinia</taxon>
        <taxon>Caryophylliina</taxon>
        <taxon>Caryophylliidae</taxon>
        <taxon>Desmophyllum</taxon>
    </lineage>
</organism>
<reference evidence="1" key="1">
    <citation type="submission" date="2023-01" db="EMBL/GenBank/DDBJ databases">
        <title>Genome assembly of the deep-sea coral Lophelia pertusa.</title>
        <authorList>
            <person name="Herrera S."/>
            <person name="Cordes E."/>
        </authorList>
    </citation>
    <scope>NUCLEOTIDE SEQUENCE</scope>
    <source>
        <strain evidence="1">USNM1676648</strain>
        <tissue evidence="1">Polyp</tissue>
    </source>
</reference>
<evidence type="ECO:0000313" key="1">
    <source>
        <dbReference type="EMBL" id="KAJ7377919.1"/>
    </source>
</evidence>
<evidence type="ECO:0000313" key="2">
    <source>
        <dbReference type="Proteomes" id="UP001163046"/>
    </source>
</evidence>
<protein>
    <submittedName>
        <fullName evidence="1">Uncharacterized protein</fullName>
    </submittedName>
</protein>
<keyword evidence="2" id="KW-1185">Reference proteome</keyword>
<name>A0A9W9ZD28_9CNID</name>
<dbReference type="AlphaFoldDB" id="A0A9W9ZD28"/>
<proteinExistence type="predicted"/>